<gene>
    <name evidence="2" type="ORF">BVJ53_11485</name>
    <name evidence="3" type="ORF">OFW50_10660</name>
</gene>
<dbReference type="Proteomes" id="UP000290475">
    <property type="component" value="Unassembled WGS sequence"/>
</dbReference>
<evidence type="ECO:0000313" key="5">
    <source>
        <dbReference type="Proteomes" id="UP001164790"/>
    </source>
</evidence>
<feature type="transmembrane region" description="Helical" evidence="1">
    <location>
        <begin position="14"/>
        <end position="38"/>
    </location>
</feature>
<proteinExistence type="predicted"/>
<accession>A0A4Q1TLW1</accession>
<dbReference type="AlphaFoldDB" id="A0A4Q1TLW1"/>
<organism evidence="2 4">
    <name type="scientific">Lacticaseibacillus chiayiensis</name>
    <dbReference type="NCBI Taxonomy" id="2100821"/>
    <lineage>
        <taxon>Bacteria</taxon>
        <taxon>Bacillati</taxon>
        <taxon>Bacillota</taxon>
        <taxon>Bacilli</taxon>
        <taxon>Lactobacillales</taxon>
        <taxon>Lactobacillaceae</taxon>
        <taxon>Lacticaseibacillus</taxon>
    </lineage>
</organism>
<dbReference type="Proteomes" id="UP001164790">
    <property type="component" value="Chromosome"/>
</dbReference>
<dbReference type="EMBL" id="CP107523">
    <property type="protein sequence ID" value="UYN55933.1"/>
    <property type="molecule type" value="Genomic_DNA"/>
</dbReference>
<keyword evidence="1" id="KW-0812">Transmembrane</keyword>
<reference evidence="3" key="2">
    <citation type="submission" date="2022-10" db="EMBL/GenBank/DDBJ databases">
        <title>Comparative genomic analysis and in-vitro probiotic properties of the potential probiotic L. chiayiensis AACE 3.</title>
        <authorList>
            <person name="Kang X."/>
        </authorList>
    </citation>
    <scope>NUCLEOTIDE SEQUENCE</scope>
    <source>
        <strain evidence="3">AACE 3</strain>
    </source>
</reference>
<protein>
    <submittedName>
        <fullName evidence="2">Uncharacterized protein</fullName>
    </submittedName>
</protein>
<evidence type="ECO:0000256" key="1">
    <source>
        <dbReference type="SAM" id="Phobius"/>
    </source>
</evidence>
<reference evidence="2 4" key="1">
    <citation type="submission" date="2017-01" db="EMBL/GenBank/DDBJ databases">
        <title>Lactobacillus chiayiensis sp. nov., a lactic acid bacterium isolated from compost.</title>
        <authorList>
            <person name="Huang C.-H."/>
        </authorList>
    </citation>
    <scope>NUCLEOTIDE SEQUENCE [LARGE SCALE GENOMIC DNA]</scope>
    <source>
        <strain evidence="2">Chh01</strain>
        <strain evidence="4">chh01</strain>
    </source>
</reference>
<evidence type="ECO:0000313" key="4">
    <source>
        <dbReference type="Proteomes" id="UP000290475"/>
    </source>
</evidence>
<dbReference type="RefSeq" id="WP_129302523.1">
    <property type="nucleotide sequence ID" value="NZ_CP074378.1"/>
</dbReference>
<keyword evidence="1" id="KW-1133">Transmembrane helix</keyword>
<evidence type="ECO:0000313" key="2">
    <source>
        <dbReference type="EMBL" id="RXT19474.1"/>
    </source>
</evidence>
<name>A0A4Q1TLW1_9LACO</name>
<keyword evidence="1" id="KW-0472">Membrane</keyword>
<sequence>MPKNKEHLTIGKKIVNYVIFPLTLAIAVGLTTPGSFIFQAFNNEASDTVQAASYPTPAKRDITPYGLGNDTVYVYYSAAQMGAVKAASNTQANARTAFATVFGALNKYAGVLAATALIKTNTQFSNFRDAINAAISRKKGLQIQYNTTFDNGNNSATWGEKFTVQ</sequence>
<dbReference type="EMBL" id="MSSM01000031">
    <property type="protein sequence ID" value="RXT19474.1"/>
    <property type="molecule type" value="Genomic_DNA"/>
</dbReference>
<keyword evidence="5" id="KW-1185">Reference proteome</keyword>
<evidence type="ECO:0000313" key="3">
    <source>
        <dbReference type="EMBL" id="UYN55933.1"/>
    </source>
</evidence>